<evidence type="ECO:0000313" key="3">
    <source>
        <dbReference type="Proteomes" id="UP001161389"/>
    </source>
</evidence>
<feature type="compositionally biased region" description="Basic and acidic residues" evidence="1">
    <location>
        <begin position="432"/>
        <end position="454"/>
    </location>
</feature>
<gene>
    <name evidence="2" type="ORF">GCM10007876_21450</name>
</gene>
<feature type="region of interest" description="Disordered" evidence="1">
    <location>
        <begin position="421"/>
        <end position="454"/>
    </location>
</feature>
<evidence type="ECO:0000313" key="2">
    <source>
        <dbReference type="EMBL" id="GLQ31666.1"/>
    </source>
</evidence>
<dbReference type="Proteomes" id="UP001161389">
    <property type="component" value="Unassembled WGS sequence"/>
</dbReference>
<sequence length="614" mass="64828">MGKSVISSLVVNIEANSARFRSELKASKKEAGRFAKFSKGAFGAVKVAGAAVAAASVATAGAMTALAASSFKSIDPLAKTADKLGVTTQSLVGLRHAAEQTAGMVGEQFDTALQRMTRRVSEAAIGTGEAKNAIAELGLDAQKLAALSPDEQFKQVADAMQNVANQNDKVRLAFKLFDSEGVGLVNTLRQGSDGLEAFQQEADALGLAVDRIDAAKIELANDAVDKAQKTFTGLGNAIAVKAAPYVKDLADRFTVIVTETNFAKRATDILFDTLVSGAGLVADAFHGWEVIFEGLKVVWAELKVGFMVVSNAIVRIAVNAGESILKALTWPIRETLSALSDYSDTAAKMAATLEDMTSFDPPEVFNATAIQEAESAASTAIDKFKAKLAEPMPSDAVKQWFSDVEEASRVQAESATKALIGSPEDVAAQSKRTLDQKEKNLKKAKSWDEKSNEERLSGLSQTFGKISTLQQSENKKLKAIGKAAAITQATIDGIVATNKALTAAPPPYNFVLAGMVGVASAANVAAIAGIAHGGMDYVPSESTYLLDKGERVLSPNQNRDLTEFLSSNGGESQQAVEVNITAFDSRSVEEALLANRGLILSMVSQAQYDRGRAF</sequence>
<reference evidence="2" key="1">
    <citation type="journal article" date="2014" name="Int. J. Syst. Evol. Microbiol.">
        <title>Complete genome sequence of Corynebacterium casei LMG S-19264T (=DSM 44701T), isolated from a smear-ripened cheese.</title>
        <authorList>
            <consortium name="US DOE Joint Genome Institute (JGI-PGF)"/>
            <person name="Walter F."/>
            <person name="Albersmeier A."/>
            <person name="Kalinowski J."/>
            <person name="Ruckert C."/>
        </authorList>
    </citation>
    <scope>NUCLEOTIDE SEQUENCE</scope>
    <source>
        <strain evidence="2">NBRC 110071</strain>
    </source>
</reference>
<proteinExistence type="predicted"/>
<evidence type="ECO:0008006" key="4">
    <source>
        <dbReference type="Google" id="ProtNLM"/>
    </source>
</evidence>
<reference evidence="2" key="2">
    <citation type="submission" date="2023-01" db="EMBL/GenBank/DDBJ databases">
        <title>Draft genome sequence of Litoribrevibacter albus strain NBRC 110071.</title>
        <authorList>
            <person name="Sun Q."/>
            <person name="Mori K."/>
        </authorList>
    </citation>
    <scope>NUCLEOTIDE SEQUENCE</scope>
    <source>
        <strain evidence="2">NBRC 110071</strain>
    </source>
</reference>
<protein>
    <recommendedName>
        <fullName evidence="4">Bacteriophage tail tape measure N-terminal domain-containing protein</fullName>
    </recommendedName>
</protein>
<evidence type="ECO:0000256" key="1">
    <source>
        <dbReference type="SAM" id="MobiDB-lite"/>
    </source>
</evidence>
<dbReference type="AlphaFoldDB" id="A0AA37SAN6"/>
<name>A0AA37SAN6_9GAMM</name>
<keyword evidence="3" id="KW-1185">Reference proteome</keyword>
<organism evidence="2 3">
    <name type="scientific">Litoribrevibacter albus</name>
    <dbReference type="NCBI Taxonomy" id="1473156"/>
    <lineage>
        <taxon>Bacteria</taxon>
        <taxon>Pseudomonadati</taxon>
        <taxon>Pseudomonadota</taxon>
        <taxon>Gammaproteobacteria</taxon>
        <taxon>Oceanospirillales</taxon>
        <taxon>Oceanospirillaceae</taxon>
        <taxon>Litoribrevibacter</taxon>
    </lineage>
</organism>
<dbReference type="RefSeq" id="WP_284381352.1">
    <property type="nucleotide sequence ID" value="NZ_BSNM01000014.1"/>
</dbReference>
<dbReference type="EMBL" id="BSNM01000014">
    <property type="protein sequence ID" value="GLQ31666.1"/>
    <property type="molecule type" value="Genomic_DNA"/>
</dbReference>
<comment type="caution">
    <text evidence="2">The sequence shown here is derived from an EMBL/GenBank/DDBJ whole genome shotgun (WGS) entry which is preliminary data.</text>
</comment>
<accession>A0AA37SAN6</accession>